<feature type="region of interest" description="Disordered" evidence="2">
    <location>
        <begin position="166"/>
        <end position="188"/>
    </location>
</feature>
<keyword evidence="1" id="KW-1015">Disulfide bond</keyword>
<keyword evidence="5" id="KW-1185">Reference proteome</keyword>
<proteinExistence type="predicted"/>
<dbReference type="Pfam" id="PF00089">
    <property type="entry name" value="Trypsin"/>
    <property type="match status" value="1"/>
</dbReference>
<evidence type="ECO:0000313" key="5">
    <source>
        <dbReference type="Proteomes" id="UP001460270"/>
    </source>
</evidence>
<dbReference type="EMBL" id="JBBPFD010000010">
    <property type="protein sequence ID" value="KAK7909537.1"/>
    <property type="molecule type" value="Genomic_DNA"/>
</dbReference>
<dbReference type="GO" id="GO:0006508">
    <property type="term" value="P:proteolysis"/>
    <property type="evidence" value="ECO:0007669"/>
    <property type="project" value="InterPro"/>
</dbReference>
<accession>A0AAW0P4X8</accession>
<evidence type="ECO:0000259" key="3">
    <source>
        <dbReference type="PROSITE" id="PS50240"/>
    </source>
</evidence>
<dbReference type="InterPro" id="IPR009003">
    <property type="entry name" value="Peptidase_S1_PA"/>
</dbReference>
<evidence type="ECO:0000313" key="4">
    <source>
        <dbReference type="EMBL" id="KAK7909537.1"/>
    </source>
</evidence>
<dbReference type="PROSITE" id="PS50240">
    <property type="entry name" value="TRYPSIN_DOM"/>
    <property type="match status" value="1"/>
</dbReference>
<dbReference type="SUPFAM" id="SSF50494">
    <property type="entry name" value="Trypsin-like serine proteases"/>
    <property type="match status" value="1"/>
</dbReference>
<name>A0AAW0P4X8_9GOBI</name>
<protein>
    <recommendedName>
        <fullName evidence="3">Peptidase S1 domain-containing protein</fullName>
    </recommendedName>
</protein>
<dbReference type="GO" id="GO:0004252">
    <property type="term" value="F:serine-type endopeptidase activity"/>
    <property type="evidence" value="ECO:0007669"/>
    <property type="project" value="InterPro"/>
</dbReference>
<dbReference type="InterPro" id="IPR043504">
    <property type="entry name" value="Peptidase_S1_PA_chymotrypsin"/>
</dbReference>
<dbReference type="PANTHER" id="PTHR24253">
    <property type="entry name" value="TRANSMEMBRANE PROTEASE SERINE"/>
    <property type="match status" value="1"/>
</dbReference>
<dbReference type="InterPro" id="IPR001254">
    <property type="entry name" value="Trypsin_dom"/>
</dbReference>
<organism evidence="4 5">
    <name type="scientific">Mugilogobius chulae</name>
    <name type="common">yellowstripe goby</name>
    <dbReference type="NCBI Taxonomy" id="88201"/>
    <lineage>
        <taxon>Eukaryota</taxon>
        <taxon>Metazoa</taxon>
        <taxon>Chordata</taxon>
        <taxon>Craniata</taxon>
        <taxon>Vertebrata</taxon>
        <taxon>Euteleostomi</taxon>
        <taxon>Actinopterygii</taxon>
        <taxon>Neopterygii</taxon>
        <taxon>Teleostei</taxon>
        <taxon>Neoteleostei</taxon>
        <taxon>Acanthomorphata</taxon>
        <taxon>Gobiaria</taxon>
        <taxon>Gobiiformes</taxon>
        <taxon>Gobioidei</taxon>
        <taxon>Gobiidae</taxon>
        <taxon>Gobionellinae</taxon>
        <taxon>Mugilogobius</taxon>
    </lineage>
</organism>
<feature type="compositionally biased region" description="Basic residues" evidence="2">
    <location>
        <begin position="174"/>
        <end position="188"/>
    </location>
</feature>
<evidence type="ECO:0000256" key="2">
    <source>
        <dbReference type="SAM" id="MobiDB-lite"/>
    </source>
</evidence>
<dbReference type="PANTHER" id="PTHR24253:SF153">
    <property type="entry name" value="SERINE PROTEASE HEPSIN"/>
    <property type="match status" value="1"/>
</dbReference>
<sequence>MYLSVTSCEKFSKCNEDHLKSRRERISEMWQRGIEQPFSQPARGGVVLGPQMTPLSPADTSCTDVLAASDAVNTPFSLDLRFGGYVESPVSLLALTLLSPHVPFIDHASCCQRARTGDSGGPLVIKVGGQWVQVGVVSLGEGCGRPNTPGVYSKVSVYEDWIKNETSTSDAKPTRLRQRHGNGPRSRQ</sequence>
<gene>
    <name evidence="4" type="ORF">WMY93_014221</name>
</gene>
<evidence type="ECO:0000256" key="1">
    <source>
        <dbReference type="ARBA" id="ARBA00023157"/>
    </source>
</evidence>
<feature type="domain" description="Peptidase S1" evidence="3">
    <location>
        <begin position="117"/>
        <end position="167"/>
    </location>
</feature>
<dbReference type="AlphaFoldDB" id="A0AAW0P4X8"/>
<dbReference type="Gene3D" id="2.40.10.10">
    <property type="entry name" value="Trypsin-like serine proteases"/>
    <property type="match status" value="1"/>
</dbReference>
<dbReference type="Proteomes" id="UP001460270">
    <property type="component" value="Unassembled WGS sequence"/>
</dbReference>
<reference evidence="5" key="1">
    <citation type="submission" date="2024-04" db="EMBL/GenBank/DDBJ databases">
        <title>Salinicola lusitanus LLJ914,a marine bacterium isolated from the Okinawa Trough.</title>
        <authorList>
            <person name="Li J."/>
        </authorList>
    </citation>
    <scope>NUCLEOTIDE SEQUENCE [LARGE SCALE GENOMIC DNA]</scope>
</reference>
<comment type="caution">
    <text evidence="4">The sequence shown here is derived from an EMBL/GenBank/DDBJ whole genome shotgun (WGS) entry which is preliminary data.</text>
</comment>